<gene>
    <name evidence="6" type="ORF">BB561_001965</name>
</gene>
<feature type="domain" description="GRIP" evidence="5">
    <location>
        <begin position="582"/>
        <end position="633"/>
    </location>
</feature>
<evidence type="ECO:0000256" key="1">
    <source>
        <dbReference type="ARBA" id="ARBA00004555"/>
    </source>
</evidence>
<dbReference type="AlphaFoldDB" id="A0A2T9YS99"/>
<dbReference type="Pfam" id="PF10375">
    <property type="entry name" value="GRAB"/>
    <property type="match status" value="1"/>
</dbReference>
<dbReference type="PANTHER" id="PTHR18921">
    <property type="entry name" value="MYOSIN HEAVY CHAIN - RELATED"/>
    <property type="match status" value="1"/>
</dbReference>
<feature type="coiled-coil region" evidence="4">
    <location>
        <begin position="9"/>
        <end position="85"/>
    </location>
</feature>
<keyword evidence="3 4" id="KW-0175">Coiled coil</keyword>
<sequence length="678" mass="78409">MLRPEISKKDNLNKKLQLAGEHLKALAAENEEISIQLEEYTNKELAWEAEKSIIVQDRDILLDKNLKLSEEIETLKLELFNKNQESKITFESSQTISKESQTSKFLSLISFKTDAGGNEIPTKPRSLSADYISDSSINYIPLKKSITLGAEPEQILEQRFNSSFTHHNRNVEHISLPDINTISMPGSLSWEQFSSKLIKAIEITLPDTLEPIDMYTSDQLLELIIEHKNSQNSNLETLFSAVDIQFKDTNFKNNIEKSDEHMEKLLFALQNIKKSNVELDLPPKEKKIVLELNAIVKQAQKVKADSNILDQYNQVVKEKKQLEVDYEMLLEKVGKMQTSLLAKMKVESKEAEELRSQLDYCKETIAQNKFLADKFEQDKLLLENKIKHYEEELLQNHETIVEMRYQLDIDRQAFQTDIRDLETSYLNKEKDIERYKLELESSSAYIASLKEKNSEIQADLSKLLADQNSWTEERNVQNITIQNLQSALENLQMGNESEVRDILDQLHEEKQNAENIKNQLREKVSQLESEITKLTNVNDLRNYENLKSQLAEQSSIVSQLRQKIFLLNENLTDTMRRLKEGNDENMLDKRVITSLLVSFFSMSYGDSKRYEVLQLIANILQLDEQQKQKIGLIRKAGKPTPARNLPSDIKEADINQSISDMWISFLLRESSNTNQSHN</sequence>
<comment type="caution">
    <text evidence="6">The sequence shown here is derived from an EMBL/GenBank/DDBJ whole genome shotgun (WGS) entry which is preliminary data.</text>
</comment>
<evidence type="ECO:0000256" key="3">
    <source>
        <dbReference type="ARBA" id="ARBA00023054"/>
    </source>
</evidence>
<evidence type="ECO:0000256" key="2">
    <source>
        <dbReference type="ARBA" id="ARBA00023034"/>
    </source>
</evidence>
<dbReference type="PROSITE" id="PS50913">
    <property type="entry name" value="GRIP"/>
    <property type="match status" value="1"/>
</dbReference>
<dbReference type="InterPro" id="IPR000237">
    <property type="entry name" value="GRIP_dom"/>
</dbReference>
<dbReference type="PANTHER" id="PTHR18921:SF2">
    <property type="entry name" value="THYROID RECEPTOR-INTERACTING PROTEIN 11"/>
    <property type="match status" value="1"/>
</dbReference>
<evidence type="ECO:0000313" key="6">
    <source>
        <dbReference type="EMBL" id="PVU95230.1"/>
    </source>
</evidence>
<accession>A0A2T9YS99</accession>
<dbReference type="InterPro" id="IPR019459">
    <property type="entry name" value="GRAB"/>
</dbReference>
<evidence type="ECO:0000256" key="4">
    <source>
        <dbReference type="SAM" id="Coils"/>
    </source>
</evidence>
<comment type="subcellular location">
    <subcellularLocation>
        <location evidence="1">Golgi apparatus</location>
    </subcellularLocation>
</comment>
<feature type="coiled-coil region" evidence="4">
    <location>
        <begin position="496"/>
        <end position="563"/>
    </location>
</feature>
<dbReference type="GO" id="GO:0031267">
    <property type="term" value="F:small GTPase binding"/>
    <property type="evidence" value="ECO:0007669"/>
    <property type="project" value="TreeGrafter"/>
</dbReference>
<evidence type="ECO:0000313" key="7">
    <source>
        <dbReference type="Proteomes" id="UP000245383"/>
    </source>
</evidence>
<dbReference type="Proteomes" id="UP000245383">
    <property type="component" value="Unassembled WGS sequence"/>
</dbReference>
<keyword evidence="2" id="KW-0333">Golgi apparatus</keyword>
<dbReference type="GO" id="GO:0005794">
    <property type="term" value="C:Golgi apparatus"/>
    <property type="evidence" value="ECO:0007669"/>
    <property type="project" value="UniProtKB-SubCell"/>
</dbReference>
<feature type="coiled-coil region" evidence="4">
    <location>
        <begin position="418"/>
        <end position="466"/>
    </location>
</feature>
<dbReference type="STRING" id="133385.A0A2T9YS99"/>
<dbReference type="OrthoDB" id="425925at2759"/>
<reference evidence="6 7" key="1">
    <citation type="journal article" date="2018" name="MBio">
        <title>Comparative Genomics Reveals the Core Gene Toolbox for the Fungus-Insect Symbiosis.</title>
        <authorList>
            <person name="Wang Y."/>
            <person name="Stata M."/>
            <person name="Wang W."/>
            <person name="Stajich J.E."/>
            <person name="White M.M."/>
            <person name="Moncalvo J.M."/>
        </authorList>
    </citation>
    <scope>NUCLEOTIDE SEQUENCE [LARGE SCALE GENOMIC DNA]</scope>
    <source>
        <strain evidence="6 7">SWE-8-4</strain>
    </source>
</reference>
<keyword evidence="7" id="KW-1185">Reference proteome</keyword>
<proteinExistence type="predicted"/>
<protein>
    <recommendedName>
        <fullName evidence="5">GRIP domain-containing protein</fullName>
    </recommendedName>
</protein>
<dbReference type="GO" id="GO:0006888">
    <property type="term" value="P:endoplasmic reticulum to Golgi vesicle-mediated transport"/>
    <property type="evidence" value="ECO:0007669"/>
    <property type="project" value="TreeGrafter"/>
</dbReference>
<dbReference type="GO" id="GO:0007030">
    <property type="term" value="P:Golgi organization"/>
    <property type="evidence" value="ECO:0007669"/>
    <property type="project" value="TreeGrafter"/>
</dbReference>
<name>A0A2T9YS99_9FUNG</name>
<evidence type="ECO:0000259" key="5">
    <source>
        <dbReference type="PROSITE" id="PS50913"/>
    </source>
</evidence>
<organism evidence="6 7">
    <name type="scientific">Smittium simulii</name>
    <dbReference type="NCBI Taxonomy" id="133385"/>
    <lineage>
        <taxon>Eukaryota</taxon>
        <taxon>Fungi</taxon>
        <taxon>Fungi incertae sedis</taxon>
        <taxon>Zoopagomycota</taxon>
        <taxon>Kickxellomycotina</taxon>
        <taxon>Harpellomycetes</taxon>
        <taxon>Harpellales</taxon>
        <taxon>Legeriomycetaceae</taxon>
        <taxon>Smittium</taxon>
    </lineage>
</organism>
<dbReference type="EMBL" id="MBFR01000061">
    <property type="protein sequence ID" value="PVU95230.1"/>
    <property type="molecule type" value="Genomic_DNA"/>
</dbReference>